<dbReference type="PIRSF" id="PIRSF039032">
    <property type="entry name" value="HigB-2"/>
    <property type="match status" value="1"/>
</dbReference>
<dbReference type="KEGG" id="mod:AS202_14620"/>
<name>A0AAI8C607_9FLAO</name>
<proteinExistence type="predicted"/>
<organism evidence="1 2">
    <name type="scientific">Myroides odoratimimus</name>
    <dbReference type="NCBI Taxonomy" id="76832"/>
    <lineage>
        <taxon>Bacteria</taxon>
        <taxon>Pseudomonadati</taxon>
        <taxon>Bacteroidota</taxon>
        <taxon>Flavobacteriia</taxon>
        <taxon>Flavobacteriales</taxon>
        <taxon>Flavobacteriaceae</taxon>
        <taxon>Myroides</taxon>
    </lineage>
</organism>
<dbReference type="RefSeq" id="WP_058699584.1">
    <property type="nucleotide sequence ID" value="NZ_CP013690.1"/>
</dbReference>
<evidence type="ECO:0000313" key="2">
    <source>
        <dbReference type="Proteomes" id="UP000069030"/>
    </source>
</evidence>
<accession>A0AAI8C607</accession>
<gene>
    <name evidence="1" type="ORF">AS202_14620</name>
</gene>
<dbReference type="AlphaFoldDB" id="A0AAI8C607"/>
<evidence type="ECO:0008006" key="3">
    <source>
        <dbReference type="Google" id="ProtNLM"/>
    </source>
</evidence>
<protein>
    <recommendedName>
        <fullName evidence="3">Addiction module toxin RelE</fullName>
    </recommendedName>
</protein>
<dbReference type="Proteomes" id="UP000069030">
    <property type="component" value="Chromosome"/>
</dbReference>
<evidence type="ECO:0000313" key="1">
    <source>
        <dbReference type="EMBL" id="ALU27318.1"/>
    </source>
</evidence>
<dbReference type="Pfam" id="PF06296">
    <property type="entry name" value="RelE"/>
    <property type="match status" value="1"/>
</dbReference>
<reference evidence="1 2" key="1">
    <citation type="journal article" date="2016" name="J. Zhejiang Univ. Sci. B">
        <title>Antibiotic resistance mechanisms of Myroides sp.</title>
        <authorList>
            <person name="Hu S."/>
            <person name="Yuan S."/>
            <person name="Qu H."/>
            <person name="Jiang T."/>
            <person name="Zhou Y."/>
            <person name="Wang M."/>
            <person name="Ming D."/>
        </authorList>
    </citation>
    <scope>NUCLEOTIDE SEQUENCE [LARGE SCALE GENOMIC DNA]</scope>
    <source>
        <strain evidence="1 2">PR63039</strain>
    </source>
</reference>
<dbReference type="EMBL" id="CP013690">
    <property type="protein sequence ID" value="ALU27318.1"/>
    <property type="molecule type" value="Genomic_DNA"/>
</dbReference>
<sequence>MSYNIIATPKFLKEAKKLGKKYHSLKEDLSLLIEELQQNPMFGTAIANNCYKVRIAIKSKGKGKSGGARVITHLVIENDNIYLLSIYDKSEYDSISDSEIKELLKLIK</sequence>
<dbReference type="InterPro" id="IPR009387">
    <property type="entry name" value="HigB-2"/>
</dbReference>